<organism evidence="2 3">
    <name type="scientific">Plasmodium falciparum (isolate Palo Alto / Uganda)</name>
    <dbReference type="NCBI Taxonomy" id="57270"/>
    <lineage>
        <taxon>Eukaryota</taxon>
        <taxon>Sar</taxon>
        <taxon>Alveolata</taxon>
        <taxon>Apicomplexa</taxon>
        <taxon>Aconoidasida</taxon>
        <taxon>Haemosporida</taxon>
        <taxon>Plasmodiidae</taxon>
        <taxon>Plasmodium</taxon>
        <taxon>Plasmodium (Laverania)</taxon>
    </lineage>
</organism>
<name>W4IX37_PLAFP</name>
<reference evidence="2 3" key="1">
    <citation type="submission" date="2013-02" db="EMBL/GenBank/DDBJ databases">
        <title>The Genome Annotation of Plasmodium falciparum Palo Alto/Uganda.</title>
        <authorList>
            <consortium name="The Broad Institute Genome Sequencing Platform"/>
            <consortium name="The Broad Institute Genome Sequencing Center for Infectious Disease"/>
            <person name="Neafsey D."/>
            <person name="Hoffman S."/>
            <person name="Volkman S."/>
            <person name="Rosenthal P."/>
            <person name="Walker B."/>
            <person name="Young S.K."/>
            <person name="Zeng Q."/>
            <person name="Gargeya S."/>
            <person name="Fitzgerald M."/>
            <person name="Haas B."/>
            <person name="Abouelleil A."/>
            <person name="Allen A.W."/>
            <person name="Alvarado L."/>
            <person name="Arachchi H.M."/>
            <person name="Berlin A.M."/>
            <person name="Chapman S.B."/>
            <person name="Gainer-Dewar J."/>
            <person name="Goldberg J."/>
            <person name="Griggs A."/>
            <person name="Gujja S."/>
            <person name="Hansen M."/>
            <person name="Howarth C."/>
            <person name="Imamovic A."/>
            <person name="Ireland A."/>
            <person name="Larimer J."/>
            <person name="McCowan C."/>
            <person name="Murphy C."/>
            <person name="Pearson M."/>
            <person name="Poon T.W."/>
            <person name="Priest M."/>
            <person name="Roberts A."/>
            <person name="Saif S."/>
            <person name="Shea T."/>
            <person name="Sisk P."/>
            <person name="Sykes S."/>
            <person name="Wortman J."/>
            <person name="Nusbaum C."/>
            <person name="Birren B."/>
        </authorList>
    </citation>
    <scope>NUCLEOTIDE SEQUENCE [LARGE SCALE GENOMIC DNA]</scope>
    <source>
        <strain evidence="2 3">Palo Alto/Uganda</strain>
    </source>
</reference>
<keyword evidence="1" id="KW-0472">Membrane</keyword>
<keyword evidence="1" id="KW-0812">Transmembrane</keyword>
<evidence type="ECO:0000256" key="1">
    <source>
        <dbReference type="SAM" id="Phobius"/>
    </source>
</evidence>
<dbReference type="Proteomes" id="UP000019103">
    <property type="component" value="Unassembled WGS sequence"/>
</dbReference>
<evidence type="ECO:0000313" key="3">
    <source>
        <dbReference type="Proteomes" id="UP000019103"/>
    </source>
</evidence>
<sequence>MKFFNGSSFSNSNGFMDSKNLKNSAIFSFDEEEKKTASRSFLSSLLSKRMVIPMLGVLYVVLLLRTKNILYIYYYYKYLYNFH</sequence>
<dbReference type="OMA" id="LLQVHYV"/>
<reference evidence="2 3" key="2">
    <citation type="submission" date="2013-02" db="EMBL/GenBank/DDBJ databases">
        <title>The Genome Sequence of Plasmodium falciparum Palo Alto/Uganda.</title>
        <authorList>
            <consortium name="The Broad Institute Genome Sequencing Platform"/>
            <consortium name="The Broad Institute Genome Sequencing Center for Infectious Disease"/>
            <person name="Neafsey D."/>
            <person name="Cheeseman I."/>
            <person name="Volkman S."/>
            <person name="Adams J."/>
            <person name="Walker B."/>
            <person name="Young S.K."/>
            <person name="Zeng Q."/>
            <person name="Gargeya S."/>
            <person name="Fitzgerald M."/>
            <person name="Haas B."/>
            <person name="Abouelleil A."/>
            <person name="Alvarado L."/>
            <person name="Arachchi H.M."/>
            <person name="Berlin A.M."/>
            <person name="Chapman S.B."/>
            <person name="Dewar J."/>
            <person name="Goldberg J."/>
            <person name="Griggs A."/>
            <person name="Gujja S."/>
            <person name="Hansen M."/>
            <person name="Howarth C."/>
            <person name="Imamovic A."/>
            <person name="Larimer J."/>
            <person name="McCowan C."/>
            <person name="Murphy C."/>
            <person name="Neiman D."/>
            <person name="Pearson M."/>
            <person name="Priest M."/>
            <person name="Roberts A."/>
            <person name="Saif S."/>
            <person name="Shea T."/>
            <person name="Sisk P."/>
            <person name="Sykes S."/>
            <person name="Wortman J."/>
            <person name="Nusbaum C."/>
            <person name="Birren B."/>
        </authorList>
    </citation>
    <scope>NUCLEOTIDE SEQUENCE [LARGE SCALE GENOMIC DNA]</scope>
    <source>
        <strain evidence="2 3">Palo Alto/Uganda</strain>
    </source>
</reference>
<dbReference type="AlphaFoldDB" id="W4IX37"/>
<dbReference type="EMBL" id="KI927384">
    <property type="protein sequence ID" value="ETW54379.1"/>
    <property type="molecule type" value="Genomic_DNA"/>
</dbReference>
<feature type="transmembrane region" description="Helical" evidence="1">
    <location>
        <begin position="51"/>
        <end position="76"/>
    </location>
</feature>
<protein>
    <submittedName>
        <fullName evidence="2">Uncharacterized protein</fullName>
    </submittedName>
</protein>
<gene>
    <name evidence="2" type="ORF">PFUGPA_04248</name>
</gene>
<accession>W4IX37</accession>
<evidence type="ECO:0000313" key="2">
    <source>
        <dbReference type="EMBL" id="ETW54379.1"/>
    </source>
</evidence>
<keyword evidence="1" id="KW-1133">Transmembrane helix</keyword>
<proteinExistence type="predicted"/>